<dbReference type="GO" id="GO:0006808">
    <property type="term" value="P:regulation of nitrogen utilization"/>
    <property type="evidence" value="ECO:0007669"/>
    <property type="project" value="InterPro"/>
</dbReference>
<dbReference type="STRING" id="36849.OXPF_41150"/>
<dbReference type="InterPro" id="IPR011322">
    <property type="entry name" value="N-reg_PII-like_a/b"/>
</dbReference>
<proteinExistence type="predicted"/>
<evidence type="ECO:0000313" key="2">
    <source>
        <dbReference type="Proteomes" id="UP000050326"/>
    </source>
</evidence>
<dbReference type="RefSeq" id="WP_242854468.1">
    <property type="nucleotide sequence ID" value="NZ_LKET01000068.1"/>
</dbReference>
<dbReference type="InterPro" id="IPR002187">
    <property type="entry name" value="N-reg_PII"/>
</dbReference>
<dbReference type="Proteomes" id="UP000050326">
    <property type="component" value="Unassembled WGS sequence"/>
</dbReference>
<dbReference type="Pfam" id="PF00543">
    <property type="entry name" value="P-II"/>
    <property type="match status" value="1"/>
</dbReference>
<dbReference type="PROSITE" id="PS51343">
    <property type="entry name" value="PII_GLNB_DOM"/>
    <property type="match status" value="1"/>
</dbReference>
<comment type="caution">
    <text evidence="1">The sequence shown here is derived from an EMBL/GenBank/DDBJ whole genome shotgun (WGS) entry which is preliminary data.</text>
</comment>
<dbReference type="EMBL" id="LKET01000068">
    <property type="protein sequence ID" value="KPU42330.1"/>
    <property type="molecule type" value="Genomic_DNA"/>
</dbReference>
<organism evidence="1 2">
    <name type="scientific">Oxobacter pfennigii</name>
    <dbReference type="NCBI Taxonomy" id="36849"/>
    <lineage>
        <taxon>Bacteria</taxon>
        <taxon>Bacillati</taxon>
        <taxon>Bacillota</taxon>
        <taxon>Clostridia</taxon>
        <taxon>Eubacteriales</taxon>
        <taxon>Clostridiaceae</taxon>
        <taxon>Oxobacter</taxon>
    </lineage>
</organism>
<dbReference type="InterPro" id="IPR015867">
    <property type="entry name" value="N-reg_PII/ATP_PRibTrfase_C"/>
</dbReference>
<dbReference type="SUPFAM" id="SSF54913">
    <property type="entry name" value="GlnB-like"/>
    <property type="match status" value="2"/>
</dbReference>
<protein>
    <recommendedName>
        <fullName evidence="3">Nitrogen regulatory protein P-II</fullName>
    </recommendedName>
</protein>
<sequence length="224" mass="24186">MEKHLNGKNHVIFFVIVNFGMGSKVLKEAKTLGVSGGTILLGTGTAKDHLLEVLGLDEIRKEVLLMIADKSIEGTVHEGLTAKFHLDKPNHGIAFSSPVSSFLCSNNCLYNNQSESRDINKMEYQAIFTIVERGLAETVVDASLSAGAEGGTIINARGSGIHEKGMLFNMTIEPEKEIVMTLIEKSKTDDVMLAIRKATNLDEPGNGIMFVIDVNKASGLPNGK</sequence>
<dbReference type="Gene3D" id="3.30.70.120">
    <property type="match status" value="2"/>
</dbReference>
<evidence type="ECO:0000313" key="1">
    <source>
        <dbReference type="EMBL" id="KPU42330.1"/>
    </source>
</evidence>
<keyword evidence="2" id="KW-1185">Reference proteome</keyword>
<gene>
    <name evidence="1" type="ORF">OXPF_41150</name>
</gene>
<evidence type="ECO:0008006" key="3">
    <source>
        <dbReference type="Google" id="ProtNLM"/>
    </source>
</evidence>
<dbReference type="PATRIC" id="fig|36849.3.peg.4351"/>
<dbReference type="SMART" id="SM00938">
    <property type="entry name" value="P-II"/>
    <property type="match status" value="1"/>
</dbReference>
<name>A0A0P8WJJ7_9CLOT</name>
<dbReference type="GO" id="GO:0030234">
    <property type="term" value="F:enzyme regulator activity"/>
    <property type="evidence" value="ECO:0007669"/>
    <property type="project" value="InterPro"/>
</dbReference>
<reference evidence="1 2" key="1">
    <citation type="submission" date="2015-09" db="EMBL/GenBank/DDBJ databases">
        <title>Genome sequence of Oxobacter pfennigii DSM 3222.</title>
        <authorList>
            <person name="Poehlein A."/>
            <person name="Bengelsdorf F.R."/>
            <person name="Schiel-Bengelsdorf B."/>
            <person name="Duerre P."/>
            <person name="Daniel R."/>
        </authorList>
    </citation>
    <scope>NUCLEOTIDE SEQUENCE [LARGE SCALE GENOMIC DNA]</scope>
    <source>
        <strain evidence="1 2">DSM 3222</strain>
    </source>
</reference>
<dbReference type="AlphaFoldDB" id="A0A0P8WJJ7"/>
<accession>A0A0P8WJJ7</accession>